<dbReference type="Ensembl" id="ENST00000639347.2">
    <property type="protein sequence ID" value="ENSP00000515422.1"/>
    <property type="gene ID" value="ENSG00000282933.4"/>
</dbReference>
<dbReference type="AGR" id="HGNC:51612"/>
<sequence>MGSQPRSGHEDTGNPGLGFLFHELQEGDNAKAVGTLVTEAGGDEEKKIRSKPEQGAGAEEESHFCAGAADPTIKDNQKRGGGDQEPSQQQPEASSPGLLRGGATTPILAASLQPQCVQQVAPEGARQHFPTL</sequence>
<reference evidence="2" key="2">
    <citation type="journal article" date="2004" name="Nature">
        <title>Finishing the euchromatic sequence of the human genome.</title>
        <authorList>
            <consortium name="International Human Genome Sequencing Consortium"/>
        </authorList>
    </citation>
    <scope>NUCLEOTIDE SEQUENCE [LARGE SCALE GENOMIC DNA]</scope>
</reference>
<dbReference type="GeneCards" id="RHOXF1P3"/>
<dbReference type="EMBL" id="AC240732">
    <property type="status" value="NOT_ANNOTATED_CDS"/>
    <property type="molecule type" value="Genomic_DNA"/>
</dbReference>
<accession>A0A994J3T1</accession>
<feature type="compositionally biased region" description="Low complexity" evidence="1">
    <location>
        <begin position="84"/>
        <end position="96"/>
    </location>
</feature>
<feature type="compositionally biased region" description="Basic and acidic residues" evidence="1">
    <location>
        <begin position="43"/>
        <end position="52"/>
    </location>
</feature>
<keyword evidence="3" id="KW-1185">Reference proteome</keyword>
<evidence type="ECO:0000313" key="2">
    <source>
        <dbReference type="Ensembl" id="ENSP00000515422.1"/>
    </source>
</evidence>
<reference evidence="2" key="1">
    <citation type="journal article" date="2001" name="Nature">
        <title>Initial sequencing and analysis of the human genome.</title>
        <authorList>
            <consortium name="International Human Genome Sequencing Consortium"/>
            <person name="Lander E.S."/>
            <person name="Linton L.M."/>
            <person name="Birren B."/>
            <person name="Nusbaum C."/>
            <person name="Zody M.C."/>
            <person name="Baldwin J."/>
            <person name="Devon K."/>
            <person name="Dewar K."/>
            <person name="Doyle M."/>
            <person name="FitzHugh W."/>
            <person name="Funke R."/>
            <person name="Gage D."/>
            <person name="Harris K."/>
            <person name="Heaford A."/>
            <person name="Howland J."/>
            <person name="Kann L."/>
            <person name="Lehoczky J."/>
            <person name="LeVine R."/>
            <person name="McEwan P."/>
            <person name="McKernan K."/>
            <person name="Meldrim J."/>
            <person name="Mesirov J.P."/>
            <person name="Miranda C."/>
            <person name="Morris W."/>
            <person name="Naylor J."/>
            <person name="Raymond C."/>
            <person name="Rosetti M."/>
            <person name="Santos R."/>
            <person name="Sheridan A."/>
            <person name="Sougnez C."/>
            <person name="Stange-Thomann N."/>
            <person name="Stojanovic N."/>
            <person name="Subramanian A."/>
            <person name="Wyman D."/>
            <person name="Rogers J."/>
            <person name="Sulston J."/>
            <person name="Ainscough R."/>
            <person name="Beck S."/>
            <person name="Bentley D."/>
            <person name="Burton J."/>
            <person name="Clee C."/>
            <person name="Carter N."/>
            <person name="Coulson A."/>
            <person name="Deadman R."/>
            <person name="Deloukas P."/>
            <person name="Dunham A."/>
            <person name="Dunham I."/>
            <person name="Durbin R."/>
            <person name="French L."/>
            <person name="Grafham D."/>
            <person name="Gregory S."/>
            <person name="Hubbard T."/>
            <person name="Humphray S."/>
            <person name="Hunt A."/>
            <person name="Jones M."/>
            <person name="Lloyd C."/>
            <person name="McMurray A."/>
            <person name="Matthews L."/>
            <person name="Mercer S."/>
            <person name="Milne S."/>
            <person name="Mullikin J.C."/>
            <person name="Mungall A."/>
            <person name="Plumb R."/>
            <person name="Ross M."/>
            <person name="Shownkeen R."/>
            <person name="Sims S."/>
            <person name="Waterston R.H."/>
            <person name="Wilson R.K."/>
            <person name="Hillier L.W."/>
            <person name="McPherson J.D."/>
            <person name="Marra M.A."/>
            <person name="Mardis E.R."/>
            <person name="Fulton L.A."/>
            <person name="Chinwalla A.T."/>
            <person name="Pepin K.H."/>
            <person name="Gish W.R."/>
            <person name="Chissoe S.L."/>
            <person name="Wendl M.C."/>
            <person name="Delehaunty K.D."/>
            <person name="Miner T.L."/>
            <person name="Delehaunty A."/>
            <person name="Kramer J.B."/>
            <person name="Cook L.L."/>
            <person name="Fulton R.S."/>
            <person name="Johnson D.L."/>
            <person name="Minx P.J."/>
            <person name="Clifton S.W."/>
            <person name="Hawkins T."/>
            <person name="Branscomb E."/>
            <person name="Predki P."/>
            <person name="Richardson P."/>
            <person name="Wenning S."/>
            <person name="Slezak T."/>
            <person name="Doggett N."/>
            <person name="Cheng J.F."/>
            <person name="Olsen A."/>
            <person name="Lucas S."/>
            <person name="Elkin C."/>
            <person name="Uberbacher E."/>
            <person name="Frazier M."/>
            <person name="Gibbs R.A."/>
            <person name="Muzny D.M."/>
            <person name="Scherer S.E."/>
            <person name="Bouck J.B."/>
            <person name="Sodergren E.J."/>
            <person name="Worley K.C."/>
            <person name="Rives C.M."/>
            <person name="Gorrell J.H."/>
            <person name="Metzker M.L."/>
            <person name="Naylor S.L."/>
            <person name="Kucherlapati R.S."/>
            <person name="Nelson D.L."/>
            <person name="Weinstock G.M."/>
            <person name="Sakaki Y."/>
            <person name="Fujiyama A."/>
            <person name="Hattori M."/>
            <person name="Yada T."/>
            <person name="Toyoda A."/>
            <person name="Itoh T."/>
            <person name="Kawagoe C."/>
            <person name="Watanabe H."/>
            <person name="Totoki Y."/>
            <person name="Taylor T."/>
            <person name="Weissenbach J."/>
            <person name="Heilig R."/>
            <person name="Saurin W."/>
            <person name="Artiguenave F."/>
            <person name="Brottier P."/>
            <person name="Bruls T."/>
            <person name="Pelletier E."/>
            <person name="Robert C."/>
            <person name="Wincker P."/>
            <person name="Smith D.R."/>
            <person name="Doucette-Stamm L."/>
            <person name="Rubenfield M."/>
            <person name="Weinstock K."/>
            <person name="Lee H.M."/>
            <person name="Dubois J."/>
            <person name="Rosenthal A."/>
            <person name="Platzer M."/>
            <person name="Nyakatura G."/>
            <person name="Taudien S."/>
            <person name="Rump A."/>
            <person name="Yang H."/>
            <person name="Yu J."/>
            <person name="Wang J."/>
            <person name="Huang G."/>
            <person name="Gu J."/>
            <person name="Hood L."/>
            <person name="Rowen L."/>
            <person name="Madan A."/>
            <person name="Qin S."/>
            <person name="Davis R.W."/>
            <person name="Federspiel N.A."/>
            <person name="Abola A.P."/>
            <person name="Proctor M.J."/>
            <person name="Myers R.M."/>
            <person name="Schmutz J."/>
            <person name="Dickson M."/>
            <person name="Grimwood J."/>
            <person name="Cox D.R."/>
            <person name="Olson M.V."/>
            <person name="Kaul R."/>
            <person name="Raymond C."/>
            <person name="Shimizu N."/>
            <person name="Kawasaki K."/>
            <person name="Minoshima S."/>
            <person name="Evans G.A."/>
            <person name="Athanasiou M."/>
            <person name="Schultz R."/>
            <person name="Roe B.A."/>
            <person name="Chen F."/>
            <person name="Pan H."/>
            <person name="Ramser J."/>
            <person name="Lehrach H."/>
            <person name="Reinhardt R."/>
            <person name="McCombie W.R."/>
            <person name="de la Bastide M."/>
            <person name="Dedhia N."/>
            <person name="Blocker H."/>
            <person name="Hornischer K."/>
            <person name="Nordsiek G."/>
            <person name="Agarwala R."/>
            <person name="Aravind L."/>
            <person name="Bailey J.A."/>
            <person name="Bateman A."/>
            <person name="Batzoglou S."/>
            <person name="Birney E."/>
            <person name="Bork P."/>
            <person name="Brown D.G."/>
            <person name="Burge C.B."/>
            <person name="Cerutti L."/>
            <person name="Chen H.C."/>
            <person name="Church D."/>
            <person name="Clamp M."/>
            <person name="Copley R.R."/>
            <person name="Doerks T."/>
            <person name="Eddy S.R."/>
            <person name="Eichler E.E."/>
            <person name="Furey T.S."/>
            <person name="Galagan J."/>
            <person name="Gilbert J.G."/>
            <person name="Harmon C."/>
            <person name="Hayashizaki Y."/>
            <person name="Haussler D."/>
            <person name="Hermjakob H."/>
            <person name="Hokamp K."/>
            <person name="Jang W."/>
            <person name="Johnson L.S."/>
            <person name="Jones T.A."/>
            <person name="Kasif S."/>
            <person name="Kaspryzk A."/>
            <person name="Kennedy S."/>
            <person name="Kent W.J."/>
            <person name="Kitts P."/>
            <person name="Koonin E.V."/>
            <person name="Korf I."/>
            <person name="Kulp D."/>
            <person name="Lancet D."/>
            <person name="Lowe T.M."/>
            <person name="McLysaght A."/>
            <person name="Mikkelsen T."/>
            <person name="Moran J.V."/>
            <person name="Mulder N."/>
            <person name="Pollara V.J."/>
            <person name="Ponting C.P."/>
            <person name="Schuler G."/>
            <person name="Schultz J."/>
            <person name="Slater G."/>
            <person name="Smit A.F."/>
            <person name="Stupka E."/>
            <person name="Szustakowski J."/>
            <person name="Thierry-Mieg D."/>
            <person name="Thierry-Mieg J."/>
            <person name="Wagner L."/>
            <person name="Wallis J."/>
            <person name="Wheeler R."/>
            <person name="Williams A."/>
            <person name="Wolf Y.I."/>
            <person name="Wolfe K.H."/>
            <person name="Yang S.P."/>
            <person name="Yeh R.F."/>
            <person name="Collins F."/>
            <person name="Guyer M.S."/>
            <person name="Peterson J."/>
            <person name="Felsenfeld A."/>
            <person name="Wetterstrand K.A."/>
            <person name="Patrinos A."/>
            <person name="Morgan M.J."/>
            <person name="de Jong P."/>
            <person name="Catanese J.J."/>
            <person name="Osoegawa K."/>
            <person name="Shizuya H."/>
            <person name="Choi S."/>
            <person name="Chen Y.J."/>
        </authorList>
    </citation>
    <scope>NUCLEOTIDE SEQUENCE [LARGE SCALE GENOMIC DNA]</scope>
</reference>
<protein>
    <submittedName>
        <fullName evidence="2">Rhox homeobox family member 1 pseudogene 3</fullName>
    </submittedName>
</protein>
<keyword evidence="4" id="KW-1267">Proteomics identification</keyword>
<dbReference type="Proteomes" id="UP000005640">
    <property type="component" value="Chromosome X"/>
</dbReference>
<reference evidence="2 3" key="3">
    <citation type="journal article" date="2005" name="Nature">
        <title>The DNA sequence of the human X chromosome.</title>
        <authorList>
            <person name="Ross M.T."/>
            <person name="Grafham D.V."/>
            <person name="Coffey A.J."/>
            <person name="Scherer S."/>
            <person name="McLay K."/>
            <person name="Muzny D."/>
            <person name="Platzer M."/>
            <person name="Howell G.R."/>
            <person name="Burrows C."/>
            <person name="Bird C.P."/>
            <person name="Frankish A."/>
            <person name="Lovell F.L."/>
            <person name="Howe K.L."/>
            <person name="Ashurst J.L."/>
            <person name="Fulton R.S."/>
            <person name="Sudbrak R."/>
            <person name="Wen G."/>
            <person name="Jones M.C."/>
            <person name="Hurles M.E."/>
            <person name="Andrews T.D."/>
            <person name="Scott C.E."/>
            <person name="Searle S."/>
            <person name="Ramser J."/>
            <person name="Whittaker A."/>
            <person name="Deadman R."/>
            <person name="Carter N.P."/>
            <person name="Hunt S.E."/>
            <person name="Chen R."/>
            <person name="Cree A."/>
            <person name="Gunaratne P."/>
            <person name="Havlak P."/>
            <person name="Hodgson A."/>
            <person name="Metzker M.L."/>
            <person name="Richards S."/>
            <person name="Scott G."/>
            <person name="Steffen D."/>
            <person name="Sodergren E."/>
            <person name="Wheeler D.A."/>
            <person name="Worley K.C."/>
            <person name="Ainscough R."/>
            <person name="Ambrose K.D."/>
            <person name="Ansari-Lari M.A."/>
            <person name="Aradhya S."/>
            <person name="Ashwell R.I."/>
            <person name="Babbage A.K."/>
            <person name="Bagguley C.L."/>
            <person name="Ballabio A."/>
            <person name="Banerjee R."/>
            <person name="Barker G.E."/>
            <person name="Barlow K.F."/>
            <person name="Barrett I.P."/>
            <person name="Bates K.N."/>
            <person name="Beare D.M."/>
            <person name="Beasley H."/>
            <person name="Beasley O."/>
            <person name="Beck A."/>
            <person name="Bethel G."/>
            <person name="Blechschmidt K."/>
            <person name="Brady N."/>
            <person name="Bray-Allen S."/>
            <person name="Bridgeman A.M."/>
            <person name="Brown A.J."/>
            <person name="Brown M.J."/>
            <person name="Bonnin D."/>
            <person name="Bruford E.A."/>
            <person name="Buhay C."/>
            <person name="Burch P."/>
            <person name="Burford D."/>
            <person name="Burgess J."/>
            <person name="Burrill W."/>
            <person name="Burton J."/>
            <person name="Bye J.M."/>
            <person name="Carder C."/>
            <person name="Carrel L."/>
            <person name="Chako J."/>
            <person name="Chapman J.C."/>
            <person name="Chavez D."/>
            <person name="Chen E."/>
            <person name="Chen G."/>
            <person name="Chen Y."/>
            <person name="Chen Z."/>
            <person name="Chinault C."/>
            <person name="Ciccodicola A."/>
            <person name="Clark S.Y."/>
            <person name="Clarke G."/>
            <person name="Clee C.M."/>
            <person name="Clegg S."/>
            <person name="Clerc-Blankenburg K."/>
            <person name="Clifford K."/>
            <person name="Cobley V."/>
            <person name="Cole C.G."/>
            <person name="Conquer J.S."/>
            <person name="Corby N."/>
            <person name="Connor R.E."/>
            <person name="David R."/>
            <person name="Davies J."/>
            <person name="Davis C."/>
            <person name="Davis J."/>
            <person name="Delgado O."/>
            <person name="Deshazo D."/>
            <person name="Dhami P."/>
            <person name="Ding Y."/>
            <person name="Dinh H."/>
            <person name="Dodsworth S."/>
            <person name="Draper H."/>
            <person name="Dugan-Rocha S."/>
            <person name="Dunham A."/>
            <person name="Dunn M."/>
            <person name="Durbin K.J."/>
            <person name="Dutta I."/>
            <person name="Eades T."/>
            <person name="Ellwood M."/>
            <person name="Emery-Cohen A."/>
            <person name="Errington H."/>
            <person name="Evans K.L."/>
            <person name="Faulkner L."/>
            <person name="Francis F."/>
            <person name="Frankland J."/>
            <person name="Fraser A.E."/>
            <person name="Galgoczy P."/>
            <person name="Gilbert J."/>
            <person name="Gill R."/>
            <person name="Glockner G."/>
            <person name="Gregory S.G."/>
            <person name="Gribble S."/>
            <person name="Griffiths C."/>
            <person name="Grocock R."/>
            <person name="Gu Y."/>
            <person name="Gwilliam R."/>
            <person name="Hamilton C."/>
            <person name="Hart E.A."/>
            <person name="Hawes A."/>
            <person name="Heath P.D."/>
            <person name="Heitmann K."/>
            <person name="Hennig S."/>
            <person name="Hernandez J."/>
            <person name="Hinzmann B."/>
            <person name="Ho S."/>
            <person name="Hoffs M."/>
            <person name="Howden P.J."/>
            <person name="Huckle E.J."/>
            <person name="Hume J."/>
            <person name="Hunt P.J."/>
            <person name="Hunt A.R."/>
            <person name="Isherwood J."/>
            <person name="Jacob L."/>
            <person name="Johnson D."/>
            <person name="Jones S."/>
            <person name="de Jong P.J."/>
            <person name="Joseph S.S."/>
            <person name="Keenan S."/>
            <person name="Kelly S."/>
            <person name="Kershaw J.K."/>
            <person name="Khan Z."/>
            <person name="Kioschis P."/>
            <person name="Klages S."/>
            <person name="Knights A.J."/>
            <person name="Kosiura A."/>
            <person name="Kovar-Smith C."/>
            <person name="Laird G.K."/>
            <person name="Langford C."/>
            <person name="Lawlor S."/>
            <person name="Leversha M."/>
            <person name="Lewis L."/>
            <person name="Liu W."/>
            <person name="Lloyd C."/>
            <person name="Lloyd D.M."/>
            <person name="Loulseged H."/>
            <person name="Loveland J.E."/>
            <person name="Lovell J.D."/>
            <person name="Lozado R."/>
            <person name="Lu J."/>
            <person name="Lyne R."/>
            <person name="Ma J."/>
            <person name="Maheshwari M."/>
            <person name="Matthews L.H."/>
            <person name="McDowall J."/>
            <person name="McLaren S."/>
            <person name="McMurray A."/>
            <person name="Meidl P."/>
            <person name="Meitinger T."/>
            <person name="Milne S."/>
            <person name="Miner G."/>
            <person name="Mistry S.L."/>
            <person name="Morgan M."/>
            <person name="Morris S."/>
            <person name="Muller I."/>
            <person name="Mullikin J.C."/>
            <person name="Nguyen N."/>
            <person name="Nordsiek G."/>
            <person name="Nyakatura G."/>
            <person name="O'Dell C.N."/>
            <person name="Okwuonu G."/>
            <person name="Palmer S."/>
            <person name="Pandian R."/>
            <person name="Parker D."/>
            <person name="Parrish J."/>
            <person name="Pasternak S."/>
            <person name="Patel D."/>
            <person name="Pearce A.V."/>
            <person name="Pearson D.M."/>
            <person name="Pelan S.E."/>
            <person name="Perez L."/>
            <person name="Porter K.M."/>
            <person name="Ramsey Y."/>
            <person name="Reichwald K."/>
            <person name="Rhodes S."/>
            <person name="Ridler K.A."/>
            <person name="Schlessinger D."/>
            <person name="Schueler M.G."/>
            <person name="Sehra H.K."/>
            <person name="Shaw-Smith C."/>
            <person name="Shen H."/>
            <person name="Sheridan E.M."/>
            <person name="Shownkeen R."/>
            <person name="Skuce C.D."/>
            <person name="Smith M.L."/>
            <person name="Sotheran E.C."/>
            <person name="Steingruber H.E."/>
            <person name="Steward C.A."/>
            <person name="Storey R."/>
            <person name="Swann R.M."/>
            <person name="Swarbreck D."/>
            <person name="Tabor P.E."/>
            <person name="Taudien S."/>
            <person name="Taylor T."/>
            <person name="Teague B."/>
            <person name="Thomas K."/>
            <person name="Thorpe A."/>
            <person name="Timms K."/>
            <person name="Tracey A."/>
            <person name="Trevanion S."/>
            <person name="Tromans A.C."/>
            <person name="d'Urso M."/>
            <person name="Verduzco D."/>
            <person name="Villasana D."/>
            <person name="Waldron L."/>
            <person name="Wall M."/>
            <person name="Wang Q."/>
            <person name="Warren J."/>
            <person name="Warry G.L."/>
            <person name="Wei X."/>
            <person name="West A."/>
            <person name="Whitehead S.L."/>
            <person name="Whiteley M.N."/>
            <person name="Wilkinson J.E."/>
            <person name="Willey D.L."/>
            <person name="Williams G."/>
            <person name="Williams L."/>
            <person name="Williamson A."/>
            <person name="Williamson H."/>
            <person name="Wilming L."/>
            <person name="Woodmansey R.L."/>
            <person name="Wray P.W."/>
            <person name="Yen J."/>
            <person name="Zhang J."/>
            <person name="Zhou J."/>
            <person name="Zoghbi H."/>
            <person name="Zorilla S."/>
            <person name="Buck D."/>
            <person name="Reinhardt R."/>
            <person name="Poustka A."/>
            <person name="Rosenthal A."/>
            <person name="Lehrach H."/>
            <person name="Meindl A."/>
            <person name="Minx P.J."/>
            <person name="Hillier L.W."/>
            <person name="Willard H.F."/>
            <person name="Wilson R.K."/>
            <person name="Waterston R.H."/>
            <person name="Rice C.M."/>
            <person name="Vaudin M."/>
            <person name="Coulson A."/>
            <person name="Nelson D.L."/>
            <person name="Weinstock G."/>
            <person name="Sulston J.E."/>
            <person name="Durbin R."/>
            <person name="Hubbard T."/>
            <person name="Gibbs R.A."/>
            <person name="Beck S."/>
            <person name="Rogers J."/>
            <person name="Bentley D.R."/>
        </authorList>
    </citation>
    <scope>NUCLEOTIDE SEQUENCE [LARGE SCALE GENOMIC DNA]</scope>
</reference>
<gene>
    <name evidence="2" type="primary">RHOXF1P3</name>
</gene>
<feature type="region of interest" description="Disordered" evidence="1">
    <location>
        <begin position="1"/>
        <end position="106"/>
    </location>
</feature>
<feature type="compositionally biased region" description="Basic and acidic residues" evidence="1">
    <location>
        <begin position="72"/>
        <end position="82"/>
    </location>
</feature>
<evidence type="ECO:0007829" key="4">
    <source>
        <dbReference type="PeptideAtlas" id="A0A994J3T1"/>
    </source>
</evidence>
<organism evidence="2 3">
    <name type="scientific">Homo sapiens</name>
    <name type="common">Human</name>
    <dbReference type="NCBI Taxonomy" id="9606"/>
    <lineage>
        <taxon>Eukaryota</taxon>
        <taxon>Metazoa</taxon>
        <taxon>Chordata</taxon>
        <taxon>Craniata</taxon>
        <taxon>Vertebrata</taxon>
        <taxon>Euteleostomi</taxon>
        <taxon>Mammalia</taxon>
        <taxon>Eutheria</taxon>
        <taxon>Euarchontoglires</taxon>
        <taxon>Primates</taxon>
        <taxon>Haplorrhini</taxon>
        <taxon>Catarrhini</taxon>
        <taxon>Hominidae</taxon>
        <taxon>Homo</taxon>
    </lineage>
</organism>
<dbReference type="EMBL" id="AC005023">
    <property type="status" value="NOT_ANNOTATED_CDS"/>
    <property type="molecule type" value="Genomic_DNA"/>
</dbReference>
<evidence type="ECO:0000313" key="3">
    <source>
        <dbReference type="Proteomes" id="UP000005640"/>
    </source>
</evidence>
<dbReference type="AlphaFoldDB" id="A0A994J3T1"/>
<reference evidence="2" key="4">
    <citation type="submission" date="2025-05" db="UniProtKB">
        <authorList>
            <consortium name="Ensembl"/>
        </authorList>
    </citation>
    <scope>IDENTIFICATION</scope>
</reference>
<dbReference type="EMBL" id="AC002477">
    <property type="status" value="NOT_ANNOTATED_CDS"/>
    <property type="molecule type" value="Genomic_DNA"/>
</dbReference>
<proteinExistence type="evidence at protein level"/>
<dbReference type="HGNC" id="HGNC:51612">
    <property type="gene designation" value="RHOXF1P3"/>
</dbReference>
<name>A0A994J3T1_HUMAN</name>
<dbReference type="Ensembl" id="ENST00000640298.3">
    <property type="protein sequence ID" value="ENSP00000515421.1"/>
    <property type="gene ID" value="ENSG00000282933.4"/>
</dbReference>
<evidence type="ECO:0000256" key="1">
    <source>
        <dbReference type="SAM" id="MobiDB-lite"/>
    </source>
</evidence>